<comment type="caution">
    <text evidence="1">The sequence shown here is derived from an EMBL/GenBank/DDBJ whole genome shotgun (WGS) entry which is preliminary data.</text>
</comment>
<organism evidence="1 2">
    <name type="scientific">Actinokineospora xionganensis</name>
    <dbReference type="NCBI Taxonomy" id="2684470"/>
    <lineage>
        <taxon>Bacteria</taxon>
        <taxon>Bacillati</taxon>
        <taxon>Actinomycetota</taxon>
        <taxon>Actinomycetes</taxon>
        <taxon>Pseudonocardiales</taxon>
        <taxon>Pseudonocardiaceae</taxon>
        <taxon>Actinokineospora</taxon>
    </lineage>
</organism>
<dbReference type="EMBL" id="JABVED010000018">
    <property type="protein sequence ID" value="MBC6450657.1"/>
    <property type="molecule type" value="Genomic_DNA"/>
</dbReference>
<evidence type="ECO:0000313" key="2">
    <source>
        <dbReference type="Proteomes" id="UP000734823"/>
    </source>
</evidence>
<accession>A0ABR7LDM4</accession>
<keyword evidence="2" id="KW-1185">Reference proteome</keyword>
<dbReference type="Proteomes" id="UP000734823">
    <property type="component" value="Unassembled WGS sequence"/>
</dbReference>
<evidence type="ECO:0000313" key="1">
    <source>
        <dbReference type="EMBL" id="MBC6450657.1"/>
    </source>
</evidence>
<dbReference type="RefSeq" id="WP_187223750.1">
    <property type="nucleotide sequence ID" value="NZ_JABVED010000018.1"/>
</dbReference>
<protein>
    <submittedName>
        <fullName evidence="1">Uncharacterized protein</fullName>
    </submittedName>
</protein>
<gene>
    <name evidence="1" type="ORF">GPZ80_26200</name>
</gene>
<reference evidence="1 2" key="1">
    <citation type="submission" date="2020-06" db="EMBL/GenBank/DDBJ databases">
        <title>Actinokineospora xiongansis sp. nov., isolated from soil of Baiyangdian.</title>
        <authorList>
            <person name="Zhang X."/>
        </authorList>
    </citation>
    <scope>NUCLEOTIDE SEQUENCE [LARGE SCALE GENOMIC DNA]</scope>
    <source>
        <strain evidence="1 2">HBU206404</strain>
    </source>
</reference>
<name>A0ABR7LDM4_9PSEU</name>
<proteinExistence type="predicted"/>
<sequence length="165" mass="17690">MVAPPIPAEAWKLIRDEASGFAVSLPEFVSPDKSVNDPPQRVYTVKLSHEAVAELTVAFIDTVVAPKRLETVVKAKEGTLTSQGATGVVISDATPALHAGKFAAYDFTTSYTLKGVKAVMWTRYIAGPKSFVVVATEVTGDAIAAEPVSRMREYHQRTVDSVVAI</sequence>